<keyword evidence="3 7" id="KW-0812">Transmembrane</keyword>
<sequence length="317" mass="34464">MGGASCCPIPWPSGPRVSRETTHNDTAEDEDDLQLLKLGYRAELARAWVAFDNVTFSFAALHCIGGIRVFFYIVLSAGGPAAMYVLMIIVFVDCNSQYEGGAHGINLLLGMPFMRRRQGCRFVSFLAAALTLVAWTSFLATDSFGVANYAISHVVFLAGFIVVVIDILLNRIWLPIGVSKTYGFRPAEYGFTSTYNGGGMAPSLNWILSWYLPARCLVGQHASGHIAEETVTARKSAANGVFWSTVASSLCGLHYHPLPVLHAHDRNIPRRSVPQPFINMYVMALGSHAHAVAATFSLVCLAAANTNRTTSRSSRSL</sequence>
<dbReference type="AlphaFoldDB" id="B0XWM1"/>
<dbReference type="EMBL" id="DS499596">
    <property type="protein sequence ID" value="EDP53480.1"/>
    <property type="molecule type" value="Genomic_DNA"/>
</dbReference>
<keyword evidence="2" id="KW-0813">Transport</keyword>
<evidence type="ECO:0000256" key="1">
    <source>
        <dbReference type="ARBA" id="ARBA00004141"/>
    </source>
</evidence>
<feature type="transmembrane region" description="Helical" evidence="7">
    <location>
        <begin position="146"/>
        <end position="169"/>
    </location>
</feature>
<feature type="transmembrane region" description="Helical" evidence="7">
    <location>
        <begin position="119"/>
        <end position="140"/>
    </location>
</feature>
<keyword evidence="4 7" id="KW-1133">Transmembrane helix</keyword>
<dbReference type="PANTHER" id="PTHR45649">
    <property type="entry name" value="AMINO-ACID PERMEASE BAT1"/>
    <property type="match status" value="1"/>
</dbReference>
<keyword evidence="9" id="KW-1185">Reference proteome</keyword>
<comment type="subcellular location">
    <subcellularLocation>
        <location evidence="1">Membrane</location>
        <topology evidence="1">Multi-pass membrane protein</topology>
    </subcellularLocation>
</comment>
<dbReference type="Proteomes" id="UP000001699">
    <property type="component" value="Unassembled WGS sequence"/>
</dbReference>
<feature type="transmembrane region" description="Helical" evidence="7">
    <location>
        <begin position="81"/>
        <end position="98"/>
    </location>
</feature>
<proteinExistence type="predicted"/>
<protein>
    <submittedName>
        <fullName evidence="8">Amino acid permease</fullName>
    </submittedName>
</protein>
<feature type="transmembrane region" description="Helical" evidence="7">
    <location>
        <begin position="280"/>
        <end position="304"/>
    </location>
</feature>
<keyword evidence="5 7" id="KW-0472">Membrane</keyword>
<dbReference type="GO" id="GO:0016020">
    <property type="term" value="C:membrane"/>
    <property type="evidence" value="ECO:0007669"/>
    <property type="project" value="UniProtKB-SubCell"/>
</dbReference>
<gene>
    <name evidence="8" type="ORF">AFUB_046590</name>
</gene>
<dbReference type="PhylomeDB" id="B0XWM1"/>
<feature type="compositionally biased region" description="Basic and acidic residues" evidence="6">
    <location>
        <begin position="17"/>
        <end position="26"/>
    </location>
</feature>
<evidence type="ECO:0000256" key="7">
    <source>
        <dbReference type="SAM" id="Phobius"/>
    </source>
</evidence>
<organism evidence="8 9">
    <name type="scientific">Aspergillus fumigatus (strain CBS 144.89 / FGSC A1163 / CEA10)</name>
    <name type="common">Neosartorya fumigata</name>
    <dbReference type="NCBI Taxonomy" id="451804"/>
    <lineage>
        <taxon>Eukaryota</taxon>
        <taxon>Fungi</taxon>
        <taxon>Dikarya</taxon>
        <taxon>Ascomycota</taxon>
        <taxon>Pezizomycotina</taxon>
        <taxon>Eurotiomycetes</taxon>
        <taxon>Eurotiomycetidae</taxon>
        <taxon>Eurotiales</taxon>
        <taxon>Aspergillaceae</taxon>
        <taxon>Aspergillus</taxon>
        <taxon>Aspergillus subgen. Fumigati</taxon>
    </lineage>
</organism>
<dbReference type="VEuPathDB" id="FungiDB:AFUB_046590"/>
<evidence type="ECO:0000256" key="5">
    <source>
        <dbReference type="ARBA" id="ARBA00023136"/>
    </source>
</evidence>
<dbReference type="PANTHER" id="PTHR45649:SF13">
    <property type="entry name" value="THIAMINE TRANSPORTER THI9"/>
    <property type="match status" value="1"/>
</dbReference>
<evidence type="ECO:0000256" key="2">
    <source>
        <dbReference type="ARBA" id="ARBA00022448"/>
    </source>
</evidence>
<evidence type="ECO:0000313" key="9">
    <source>
        <dbReference type="Proteomes" id="UP000001699"/>
    </source>
</evidence>
<name>B0XWM1_ASPFC</name>
<reference evidence="8 9" key="1">
    <citation type="journal article" date="2008" name="PLoS Genet.">
        <title>Genomic islands in the pathogenic filamentous fungus Aspergillus fumigatus.</title>
        <authorList>
            <person name="Fedorova N.D."/>
            <person name="Khaldi N."/>
            <person name="Joardar V.S."/>
            <person name="Maiti R."/>
            <person name="Amedeo P."/>
            <person name="Anderson M.J."/>
            <person name="Crabtree J."/>
            <person name="Silva J.C."/>
            <person name="Badger J.H."/>
            <person name="Albarraq A."/>
            <person name="Angiuoli S."/>
            <person name="Bussey H."/>
            <person name="Bowyer P."/>
            <person name="Cotty P.J."/>
            <person name="Dyer P.S."/>
            <person name="Egan A."/>
            <person name="Galens K."/>
            <person name="Fraser-Liggett C.M."/>
            <person name="Haas B.J."/>
            <person name="Inman J.M."/>
            <person name="Kent R."/>
            <person name="Lemieux S."/>
            <person name="Malavazi I."/>
            <person name="Orvis J."/>
            <person name="Roemer T."/>
            <person name="Ronning C.M."/>
            <person name="Sundaram J.P."/>
            <person name="Sutton G."/>
            <person name="Turner G."/>
            <person name="Venter J.C."/>
            <person name="White O.R."/>
            <person name="Whitty B.R."/>
            <person name="Youngman P."/>
            <person name="Wolfe K.H."/>
            <person name="Goldman G.H."/>
            <person name="Wortman J.R."/>
            <person name="Jiang B."/>
            <person name="Denning D.W."/>
            <person name="Nierman W.C."/>
        </authorList>
    </citation>
    <scope>NUCLEOTIDE SEQUENCE [LARGE SCALE GENOMIC DNA]</scope>
    <source>
        <strain evidence="9">CBS 144.89 / FGSC A1163 / CEA10</strain>
    </source>
</reference>
<accession>B0XWM1</accession>
<evidence type="ECO:0000256" key="3">
    <source>
        <dbReference type="ARBA" id="ARBA00022692"/>
    </source>
</evidence>
<evidence type="ECO:0000256" key="4">
    <source>
        <dbReference type="ARBA" id="ARBA00022989"/>
    </source>
</evidence>
<feature type="region of interest" description="Disordered" evidence="6">
    <location>
        <begin position="1"/>
        <end position="28"/>
    </location>
</feature>
<evidence type="ECO:0000256" key="6">
    <source>
        <dbReference type="SAM" id="MobiDB-lite"/>
    </source>
</evidence>
<dbReference type="HOGENOM" id="CLU_963023_0_0_1"/>
<evidence type="ECO:0000313" key="8">
    <source>
        <dbReference type="EMBL" id="EDP53480.1"/>
    </source>
</evidence>
<dbReference type="GO" id="GO:0022857">
    <property type="term" value="F:transmembrane transporter activity"/>
    <property type="evidence" value="ECO:0007669"/>
    <property type="project" value="UniProtKB-ARBA"/>
</dbReference>
<dbReference type="OrthoDB" id="10054429at2759"/>